<feature type="region of interest" description="Disordered" evidence="1">
    <location>
        <begin position="604"/>
        <end position="627"/>
    </location>
</feature>
<evidence type="ECO:0000313" key="3">
    <source>
        <dbReference type="Proteomes" id="UP000537989"/>
    </source>
</evidence>
<protein>
    <submittedName>
        <fullName evidence="2">Uncharacterized protein</fullName>
    </submittedName>
</protein>
<accession>A0AAN5Z1Z1</accession>
<reference evidence="2 3" key="1">
    <citation type="submission" date="2020-02" db="EMBL/GenBank/DDBJ databases">
        <title>Identification and distribution of gene clusters putatively required for synthesis of sphingolipid metabolism inhibitors in phylogenetically diverse species of the filamentous fungus Fusarium.</title>
        <authorList>
            <person name="Kim H.-S."/>
            <person name="Busman M."/>
            <person name="Brown D.W."/>
            <person name="Divon H."/>
            <person name="Uhlig S."/>
            <person name="Proctor R.H."/>
        </authorList>
    </citation>
    <scope>NUCLEOTIDE SEQUENCE [LARGE SCALE GENOMIC DNA]</scope>
    <source>
        <strain evidence="2 3">NRRL 2903</strain>
    </source>
</reference>
<gene>
    <name evidence="2" type="ORF">FAUST_9889</name>
</gene>
<dbReference type="Proteomes" id="UP000537989">
    <property type="component" value="Unassembled WGS sequence"/>
</dbReference>
<evidence type="ECO:0000313" key="2">
    <source>
        <dbReference type="EMBL" id="KAF5230268.1"/>
    </source>
</evidence>
<organism evidence="2 3">
    <name type="scientific">Fusarium austroamericanum</name>
    <dbReference type="NCBI Taxonomy" id="282268"/>
    <lineage>
        <taxon>Eukaryota</taxon>
        <taxon>Fungi</taxon>
        <taxon>Dikarya</taxon>
        <taxon>Ascomycota</taxon>
        <taxon>Pezizomycotina</taxon>
        <taxon>Sordariomycetes</taxon>
        <taxon>Hypocreomycetidae</taxon>
        <taxon>Hypocreales</taxon>
        <taxon>Nectriaceae</taxon>
        <taxon>Fusarium</taxon>
    </lineage>
</organism>
<feature type="compositionally biased region" description="Polar residues" evidence="1">
    <location>
        <begin position="763"/>
        <end position="773"/>
    </location>
</feature>
<comment type="caution">
    <text evidence="2">The sequence shown here is derived from an EMBL/GenBank/DDBJ whole genome shotgun (WGS) entry which is preliminary data.</text>
</comment>
<feature type="compositionally biased region" description="Low complexity" evidence="1">
    <location>
        <begin position="606"/>
        <end position="617"/>
    </location>
</feature>
<feature type="region of interest" description="Disordered" evidence="1">
    <location>
        <begin position="742"/>
        <end position="828"/>
    </location>
</feature>
<feature type="region of interest" description="Disordered" evidence="1">
    <location>
        <begin position="1"/>
        <end position="66"/>
    </location>
</feature>
<sequence>MKRSALQGSVPQSRKKRLMQGQSSSTQNTPPGYPEQPKGGHPGEEEGAQRQIGSKPSKPKAPLPPFTEIDSIRKQAEPYRLAIAHLPISALNCSWSHSANRELDPNHVNQLFQSFCHGQLDRQSPENYIQVSCHAQTYKQVLQNLANEGHPTSTAPDPILMLLNWGTVTNEQPEVLAGQHRIEALRKYAQHTDPGQDSLTWVCEIYNKDTLPVELDTKLRSNRSVLSLPDTHGQIWAQLASASERDPTLFSSQTNKNKKALEQRMRDIACLSSQVKFPVSRLVTLWRNDRWRKMVTEWCQTNLGRSLFNVSTWERLASYRIDNYFFDLFRQFLDTINQIVKSSGHSIQMADWTKLASALGGTDSYTETTVRELFYPPSSPSSHGISQPSSLDALPEGDTSGRQPGLLSPADNAEYHAIYMAIARRSIKLRFPDIQSLLKIKKEDGAVMVRIMDHVVSWFNLQPVDIVDQHDSNKPLRRGDLVVAFQSSISDACSRASIREADWLKDRGYMIDGNGGSGGIVDWLHEHSIRLERRVLDHVRSNMASFKDASNQQALDEMLEDDLEQYAQRFTTHPLWGGLLDVVKRNVIHELFPPEWHEIIASERVSGSSDNKDSPSSAQGDHQPPRQLAAAPITRAICQQLIKLPEVKENPALNSIKASSKLGALINETVLTWAVGQCRTLMDGEDGNCLTDEKQTYLRAECETYEKLLSMWKRTVATHDPGPDPDLDLNPDLEQHRQAALPLTSRQVEQGGNKEPGLPTTLPPDQSIRSSSHLPHLPHYPAAALQHGRSIPSGRVSPSHQRRQSLHEPSVRPRTPRQHQYATATTASSATATAAASSSSSAGLAPAAAAATAALSLLTPSRLPSQSQEAIRDVTPIQPIAEIGRPLDLPAGQYTPRVGINSPGAGGMLYLANQQSAHRNCHKTVVPNPRPPPPWATNIIAKGKP</sequence>
<dbReference type="EMBL" id="JAAMOD010000358">
    <property type="protein sequence ID" value="KAF5230268.1"/>
    <property type="molecule type" value="Genomic_DNA"/>
</dbReference>
<dbReference type="AlphaFoldDB" id="A0AAN5Z1Z1"/>
<feature type="compositionally biased region" description="Low complexity" evidence="1">
    <location>
        <begin position="380"/>
        <end position="390"/>
    </location>
</feature>
<keyword evidence="3" id="KW-1185">Reference proteome</keyword>
<feature type="compositionally biased region" description="Polar residues" evidence="1">
    <location>
        <begin position="20"/>
        <end position="30"/>
    </location>
</feature>
<feature type="compositionally biased region" description="Polar residues" evidence="1">
    <location>
        <begin position="1"/>
        <end position="12"/>
    </location>
</feature>
<proteinExistence type="predicted"/>
<name>A0AAN5Z1Z1_FUSAU</name>
<feature type="region of interest" description="Disordered" evidence="1">
    <location>
        <begin position="377"/>
        <end position="408"/>
    </location>
</feature>
<evidence type="ECO:0000256" key="1">
    <source>
        <dbReference type="SAM" id="MobiDB-lite"/>
    </source>
</evidence>